<accession>A0A6C0J8J1</accession>
<feature type="region of interest" description="Disordered" evidence="1">
    <location>
        <begin position="59"/>
        <end position="87"/>
    </location>
</feature>
<protein>
    <submittedName>
        <fullName evidence="2">Uncharacterized protein</fullName>
    </submittedName>
</protein>
<evidence type="ECO:0000313" key="2">
    <source>
        <dbReference type="EMBL" id="QHU01962.1"/>
    </source>
</evidence>
<organism evidence="2">
    <name type="scientific">viral metagenome</name>
    <dbReference type="NCBI Taxonomy" id="1070528"/>
    <lineage>
        <taxon>unclassified sequences</taxon>
        <taxon>metagenomes</taxon>
        <taxon>organismal metagenomes</taxon>
    </lineage>
</organism>
<feature type="compositionally biased region" description="Basic and acidic residues" evidence="1">
    <location>
        <begin position="169"/>
        <end position="180"/>
    </location>
</feature>
<sequence>MANQFTDKQSQNFEKLDAYITKLVDDSINKAKKNIIKDIGLFTDLFVSNMSENELGEFTANLSNSKSGDSKKKSDPKKTPKKDAKKPDSLSLFMKKYEKFQTFKKEDDKVLNLETLKFIKRVNAPKTETSKYGVIKVDDKKISVTYNTVSDKKLTNLYEYLYDEDEEVKDDKVDEKIPTDDEKEDEDDEDDEDDDDIKLSD</sequence>
<reference evidence="2" key="1">
    <citation type="journal article" date="2020" name="Nature">
        <title>Giant virus diversity and host interactions through global metagenomics.</title>
        <authorList>
            <person name="Schulz F."/>
            <person name="Roux S."/>
            <person name="Paez-Espino D."/>
            <person name="Jungbluth S."/>
            <person name="Walsh D.A."/>
            <person name="Denef V.J."/>
            <person name="McMahon K.D."/>
            <person name="Konstantinidis K.T."/>
            <person name="Eloe-Fadrosh E.A."/>
            <person name="Kyrpides N.C."/>
            <person name="Woyke T."/>
        </authorList>
    </citation>
    <scope>NUCLEOTIDE SEQUENCE</scope>
    <source>
        <strain evidence="2">GVMAG-M-3300025880-56</strain>
    </source>
</reference>
<name>A0A6C0J8J1_9ZZZZ</name>
<feature type="compositionally biased region" description="Basic and acidic residues" evidence="1">
    <location>
        <begin position="68"/>
        <end position="87"/>
    </location>
</feature>
<feature type="region of interest" description="Disordered" evidence="1">
    <location>
        <begin position="168"/>
        <end position="201"/>
    </location>
</feature>
<evidence type="ECO:0000256" key="1">
    <source>
        <dbReference type="SAM" id="MobiDB-lite"/>
    </source>
</evidence>
<dbReference type="AlphaFoldDB" id="A0A6C0J8J1"/>
<dbReference type="EMBL" id="MN740351">
    <property type="protein sequence ID" value="QHU01962.1"/>
    <property type="molecule type" value="Genomic_DNA"/>
</dbReference>
<feature type="compositionally biased region" description="Acidic residues" evidence="1">
    <location>
        <begin position="181"/>
        <end position="201"/>
    </location>
</feature>
<proteinExistence type="predicted"/>